<dbReference type="AlphaFoldDB" id="N9M3W0"/>
<gene>
    <name evidence="2" type="ORF">F900_00813</name>
</gene>
<dbReference type="InterPro" id="IPR005618">
    <property type="entry name" value="OMPW"/>
</dbReference>
<evidence type="ECO:0000313" key="2">
    <source>
        <dbReference type="EMBL" id="ENX03223.1"/>
    </source>
</evidence>
<proteinExistence type="predicted"/>
<feature type="signal peptide" evidence="1">
    <location>
        <begin position="1"/>
        <end position="22"/>
    </location>
</feature>
<accession>N9M3W0</accession>
<dbReference type="HOGENOM" id="CLU_042505_5_1_6"/>
<dbReference type="PANTHER" id="PTHR36920">
    <property type="match status" value="1"/>
</dbReference>
<comment type="caution">
    <text evidence="2">The sequence shown here is derived from an EMBL/GenBank/DDBJ whole genome shotgun (WGS) entry which is preliminary data.</text>
</comment>
<dbReference type="Proteomes" id="UP000013248">
    <property type="component" value="Unassembled WGS sequence"/>
</dbReference>
<dbReference type="Pfam" id="PF03922">
    <property type="entry name" value="OmpW"/>
    <property type="match status" value="1"/>
</dbReference>
<dbReference type="PATRIC" id="fig|1217705.3.peg.775"/>
<dbReference type="Gene3D" id="2.40.160.20">
    <property type="match status" value="1"/>
</dbReference>
<evidence type="ECO:0008006" key="4">
    <source>
        <dbReference type="Google" id="ProtNLM"/>
    </source>
</evidence>
<dbReference type="STRING" id="1217705.F900_00813"/>
<dbReference type="GO" id="GO:0055085">
    <property type="term" value="P:transmembrane transport"/>
    <property type="evidence" value="ECO:0007669"/>
    <property type="project" value="TreeGrafter"/>
</dbReference>
<evidence type="ECO:0000256" key="1">
    <source>
        <dbReference type="SAM" id="SignalP"/>
    </source>
</evidence>
<reference evidence="2 3" key="1">
    <citation type="submission" date="2013-02" db="EMBL/GenBank/DDBJ databases">
        <title>The Genome Sequence of Acinetobacter sp. ANC 3862.</title>
        <authorList>
            <consortium name="The Broad Institute Genome Sequencing Platform"/>
            <consortium name="The Broad Institute Genome Sequencing Center for Infectious Disease"/>
            <person name="Cerqueira G."/>
            <person name="Feldgarden M."/>
            <person name="Courvalin P."/>
            <person name="Perichon B."/>
            <person name="Grillot-Courvalin C."/>
            <person name="Clermont D."/>
            <person name="Rocha E."/>
            <person name="Yoon E.-J."/>
            <person name="Nemec A."/>
            <person name="Walker B."/>
            <person name="Young S.K."/>
            <person name="Zeng Q."/>
            <person name="Gargeya S."/>
            <person name="Fitzgerald M."/>
            <person name="Haas B."/>
            <person name="Abouelleil A."/>
            <person name="Alvarado L."/>
            <person name="Arachchi H.M."/>
            <person name="Berlin A.M."/>
            <person name="Chapman S.B."/>
            <person name="Dewar J."/>
            <person name="Goldberg J."/>
            <person name="Griggs A."/>
            <person name="Gujja S."/>
            <person name="Hansen M."/>
            <person name="Howarth C."/>
            <person name="Imamovic A."/>
            <person name="Larimer J."/>
            <person name="McCowan C."/>
            <person name="Murphy C."/>
            <person name="Neiman D."/>
            <person name="Pearson M."/>
            <person name="Priest M."/>
            <person name="Roberts A."/>
            <person name="Saif S."/>
            <person name="Shea T."/>
            <person name="Sisk P."/>
            <person name="Sykes S."/>
            <person name="Wortman J."/>
            <person name="Nusbaum C."/>
            <person name="Birren B."/>
        </authorList>
    </citation>
    <scope>NUCLEOTIDE SEQUENCE [LARGE SCALE GENOMIC DNA]</scope>
    <source>
        <strain evidence="2 3">ANC 3862</strain>
    </source>
</reference>
<protein>
    <recommendedName>
        <fullName evidence="4">OmpW family protein</fullName>
    </recommendedName>
</protein>
<dbReference type="RefSeq" id="WP_005215299.1">
    <property type="nucleotide sequence ID" value="NZ_KB850089.1"/>
</dbReference>
<evidence type="ECO:0000313" key="3">
    <source>
        <dbReference type="Proteomes" id="UP000013248"/>
    </source>
</evidence>
<keyword evidence="1" id="KW-0732">Signal</keyword>
<name>N9M3W0_9GAMM</name>
<organism evidence="2 3">
    <name type="scientific">Acinetobacter modestus</name>
    <dbReference type="NCBI Taxonomy" id="1776740"/>
    <lineage>
        <taxon>Bacteria</taxon>
        <taxon>Pseudomonadati</taxon>
        <taxon>Pseudomonadota</taxon>
        <taxon>Gammaproteobacteria</taxon>
        <taxon>Moraxellales</taxon>
        <taxon>Moraxellaceae</taxon>
        <taxon>Acinetobacter</taxon>
    </lineage>
</organism>
<dbReference type="EMBL" id="APRP01000012">
    <property type="protein sequence ID" value="ENX03223.1"/>
    <property type="molecule type" value="Genomic_DNA"/>
</dbReference>
<dbReference type="eggNOG" id="COG3047">
    <property type="taxonomic scope" value="Bacteria"/>
</dbReference>
<dbReference type="SUPFAM" id="SSF56925">
    <property type="entry name" value="OMPA-like"/>
    <property type="match status" value="1"/>
</dbReference>
<dbReference type="InterPro" id="IPR011250">
    <property type="entry name" value="OMP/PagP_B-barrel"/>
</dbReference>
<feature type="chain" id="PRO_5004146345" description="OmpW family protein" evidence="1">
    <location>
        <begin position="23"/>
        <end position="379"/>
    </location>
</feature>
<dbReference type="GO" id="GO:0019867">
    <property type="term" value="C:outer membrane"/>
    <property type="evidence" value="ECO:0007669"/>
    <property type="project" value="InterPro"/>
</dbReference>
<dbReference type="PANTHER" id="PTHR36920:SF1">
    <property type="entry name" value="OUTER MEMBRANE PROTEIN W"/>
    <property type="match status" value="1"/>
</dbReference>
<sequence>MKKRTLCIAAGIAATLPTISFAESPYFSLKDGDGFKRFSLSAGWLHAMPQGKPNGVNINTSVKKGDYAVGDVQLDTVTNAIANTKEGAAQKEKLLGVAKLGTTLGLIENGTLTSNMSGKANINSLESWNSADAGLKADNVDTLGIMANYFFTDNISLEFKAGIPPKVDIKGQGQINAPVLGIATPEGKLDTPIIGGIANGLINGIGGIPLDTQIPITNLAQSKKAASATAWLPAAELHYQFGKSGVNKFRPYVGVGVMYAHFTNVKLDSGINQDLVAAGHMVQNVLDGKAGAALEGKTSSADPSVKVKADDAWAPMATLGATYDFNDHWFGVGSVTYAPMSGDAKITVVNNNTGKELIRANTKIDIDPLITYVGVGYRF</sequence>